<protein>
    <submittedName>
        <fullName evidence="1">Uncharacterized protein</fullName>
    </submittedName>
</protein>
<dbReference type="Proteomes" id="UP000462362">
    <property type="component" value="Unassembled WGS sequence"/>
</dbReference>
<dbReference type="AlphaFoldDB" id="A0A6I3S0C7"/>
<accession>A0A6I3S0C7</accession>
<evidence type="ECO:0000313" key="1">
    <source>
        <dbReference type="EMBL" id="MTU42384.1"/>
    </source>
</evidence>
<dbReference type="RefSeq" id="WP_008865011.1">
    <property type="nucleotide sequence ID" value="NZ_CAKVUT010000023.1"/>
</dbReference>
<gene>
    <name evidence="1" type="ORF">GMD42_01860</name>
</gene>
<proteinExistence type="predicted"/>
<reference evidence="1 2" key="1">
    <citation type="journal article" date="2019" name="Nat. Med.">
        <title>A library of human gut bacterial isolates paired with longitudinal multiomics data enables mechanistic microbiome research.</title>
        <authorList>
            <person name="Poyet M."/>
            <person name="Groussin M."/>
            <person name="Gibbons S.M."/>
            <person name="Avila-Pacheco J."/>
            <person name="Jiang X."/>
            <person name="Kearney S.M."/>
            <person name="Perrotta A.R."/>
            <person name="Berdy B."/>
            <person name="Zhao S."/>
            <person name="Lieberman T.D."/>
            <person name="Swanson P.K."/>
            <person name="Smith M."/>
            <person name="Roesemann S."/>
            <person name="Alexander J.E."/>
            <person name="Rich S.A."/>
            <person name="Livny J."/>
            <person name="Vlamakis H."/>
            <person name="Clish C."/>
            <person name="Bullock K."/>
            <person name="Deik A."/>
            <person name="Scott J."/>
            <person name="Pierce K.A."/>
            <person name="Xavier R.J."/>
            <person name="Alm E.J."/>
        </authorList>
    </citation>
    <scope>NUCLEOTIDE SEQUENCE [LARGE SCALE GENOMIC DNA]</scope>
    <source>
        <strain evidence="1 2">BIOML-A2</strain>
    </source>
</reference>
<evidence type="ECO:0000313" key="2">
    <source>
        <dbReference type="Proteomes" id="UP000462362"/>
    </source>
</evidence>
<dbReference type="EMBL" id="WNCL01000003">
    <property type="protein sequence ID" value="MTU42384.1"/>
    <property type="molecule type" value="Genomic_DNA"/>
</dbReference>
<dbReference type="GeneID" id="43349846"/>
<organism evidence="1 2">
    <name type="scientific">Parasutterella excrementihominis</name>
    <dbReference type="NCBI Taxonomy" id="487175"/>
    <lineage>
        <taxon>Bacteria</taxon>
        <taxon>Pseudomonadati</taxon>
        <taxon>Pseudomonadota</taxon>
        <taxon>Betaproteobacteria</taxon>
        <taxon>Burkholderiales</taxon>
        <taxon>Sutterellaceae</taxon>
        <taxon>Parasutterella</taxon>
    </lineage>
</organism>
<name>A0A6I3S0C7_9BURK</name>
<sequence>MTDKTEKQASPGPFDDKNLGELFQIALVNAPSPSKNAFNWGAFKPEAVKSPADLPPYLVFGPLNEGTFLLTPEGWRAEWSDAQQKAKITLNWGANTHRYTATQVWEGEEGSATEQPDTTPLIQVFAMLYENGLPSMWDQLAKKKAEEMYHLTWLVGDKRLPTYFAAPDGIFRVISFPVMIKNLRHAQSILKSIAEKNPSYGFYAIANLMEQDVYYEIGKAPDWTSDIALCMTQSIGETGLIPSGVPSSETIEGKEYIHLERDVMMLNISVPFAHIFEMLKDLSETPMPILPAYEAPMRRETLPVILPQGLSERLNSFTLDDTIQGIRVQYSYPVQEASLDDLLKLDSADQIDRLEKFSDHMLDQLTADVQKESEKDLKE</sequence>
<comment type="caution">
    <text evidence="1">The sequence shown here is derived from an EMBL/GenBank/DDBJ whole genome shotgun (WGS) entry which is preliminary data.</text>
</comment>